<reference evidence="13 14" key="1">
    <citation type="journal article" date="2013" name="Nature">
        <title>Insights into bilaterian evolution from three spiralian genomes.</title>
        <authorList>
            <person name="Simakov O."/>
            <person name="Marletaz F."/>
            <person name="Cho S.J."/>
            <person name="Edsinger-Gonzales E."/>
            <person name="Havlak P."/>
            <person name="Hellsten U."/>
            <person name="Kuo D.H."/>
            <person name="Larsson T."/>
            <person name="Lv J."/>
            <person name="Arendt D."/>
            <person name="Savage R."/>
            <person name="Osoegawa K."/>
            <person name="de Jong P."/>
            <person name="Grimwood J."/>
            <person name="Chapman J.A."/>
            <person name="Shapiro H."/>
            <person name="Aerts A."/>
            <person name="Otillar R.P."/>
            <person name="Terry A.Y."/>
            <person name="Boore J.L."/>
            <person name="Grigoriev I.V."/>
            <person name="Lindberg D.R."/>
            <person name="Seaver E.C."/>
            <person name="Weisblat D.A."/>
            <person name="Putnam N.H."/>
            <person name="Rokhsar D.S."/>
        </authorList>
    </citation>
    <scope>NUCLEOTIDE SEQUENCE [LARGE SCALE GENOMIC DNA]</scope>
</reference>
<evidence type="ECO:0000256" key="8">
    <source>
        <dbReference type="ARBA" id="ARBA00022989"/>
    </source>
</evidence>
<evidence type="ECO:0000313" key="14">
    <source>
        <dbReference type="Proteomes" id="UP000030746"/>
    </source>
</evidence>
<evidence type="ECO:0000313" key="13">
    <source>
        <dbReference type="EMBL" id="ESO95739.1"/>
    </source>
</evidence>
<feature type="transmembrane region" description="Helical" evidence="11">
    <location>
        <begin position="246"/>
        <end position="267"/>
    </location>
</feature>
<keyword evidence="6" id="KW-0833">Ubl conjugation pathway</keyword>
<keyword evidence="8 11" id="KW-1133">Transmembrane helix</keyword>
<evidence type="ECO:0000256" key="3">
    <source>
        <dbReference type="ARBA" id="ARBA00022692"/>
    </source>
</evidence>
<evidence type="ECO:0000256" key="11">
    <source>
        <dbReference type="SAM" id="Phobius"/>
    </source>
</evidence>
<evidence type="ECO:0000256" key="5">
    <source>
        <dbReference type="ARBA" id="ARBA00022771"/>
    </source>
</evidence>
<comment type="subcellular location">
    <subcellularLocation>
        <location evidence="1">Membrane</location>
        <topology evidence="1">Multi-pass membrane protein</topology>
    </subcellularLocation>
</comment>
<keyword evidence="5" id="KW-0863">Zinc-finger</keyword>
<feature type="compositionally biased region" description="Low complexity" evidence="10">
    <location>
        <begin position="14"/>
        <end position="40"/>
    </location>
</feature>
<keyword evidence="3 11" id="KW-0812">Transmembrane</keyword>
<keyword evidence="2" id="KW-0808">Transferase</keyword>
<dbReference type="KEGG" id="lgi:LOTGIDRAFT_231933"/>
<dbReference type="GO" id="GO:0016020">
    <property type="term" value="C:membrane"/>
    <property type="evidence" value="ECO:0007669"/>
    <property type="project" value="UniProtKB-SubCell"/>
</dbReference>
<keyword evidence="4" id="KW-0479">Metal-binding</keyword>
<evidence type="ECO:0000256" key="7">
    <source>
        <dbReference type="ARBA" id="ARBA00022833"/>
    </source>
</evidence>
<evidence type="ECO:0000259" key="12">
    <source>
        <dbReference type="PROSITE" id="PS51292"/>
    </source>
</evidence>
<feature type="transmembrane region" description="Helical" evidence="11">
    <location>
        <begin position="291"/>
        <end position="318"/>
    </location>
</feature>
<dbReference type="GO" id="GO:0016567">
    <property type="term" value="P:protein ubiquitination"/>
    <property type="evidence" value="ECO:0007669"/>
    <property type="project" value="TreeGrafter"/>
</dbReference>
<feature type="compositionally biased region" description="Basic and acidic residues" evidence="10">
    <location>
        <begin position="1"/>
        <end position="13"/>
    </location>
</feature>
<dbReference type="SUPFAM" id="SSF57850">
    <property type="entry name" value="RING/U-box"/>
    <property type="match status" value="1"/>
</dbReference>
<keyword evidence="7" id="KW-0862">Zinc</keyword>
<sequence>MISPSESDHRESGNDGTSNNDGTNNNDGNYNNDVDGNSNTQQHSDVANPETVALVNFEIQNDDVTDDTVNLIQTPSGSIQTTEDNGNSTPSTSATCHQCQSRKSVSFKMEDEALPCSSSVCKKNASTGSTSPPENTSCESVTCQSHESSNSSITCRICQLSETETGEPVKTSDCHCKGYLDAIHRSCLLEWVHYKGTRICEVCSSEFSSAPNLPRRSSSDEQRQQELADLFRQYSNLRPITKKKRALMGSLLVFLTVMSIVAGVLTVSTDKQFQTISSDPWSSHKSVNDSYIMFSICLSFLLFCVAVTFGTMFTWCTLEVTYHYQRQRVWQRALRIAADDHQNTA</sequence>
<dbReference type="OMA" id="IRQGNDN"/>
<dbReference type="Proteomes" id="UP000030746">
    <property type="component" value="Unassembled WGS sequence"/>
</dbReference>
<dbReference type="InterPro" id="IPR011016">
    <property type="entry name" value="Znf_RING-CH"/>
</dbReference>
<name>V4C2J5_LOTGI</name>
<evidence type="ECO:0000256" key="10">
    <source>
        <dbReference type="SAM" id="MobiDB-lite"/>
    </source>
</evidence>
<proteinExistence type="predicted"/>
<dbReference type="InterPro" id="IPR013083">
    <property type="entry name" value="Znf_RING/FYVE/PHD"/>
</dbReference>
<dbReference type="CTD" id="20248769"/>
<dbReference type="AlphaFoldDB" id="V4C2J5"/>
<dbReference type="OrthoDB" id="273089at2759"/>
<dbReference type="SMART" id="SM00744">
    <property type="entry name" value="RINGv"/>
    <property type="match status" value="1"/>
</dbReference>
<evidence type="ECO:0000256" key="4">
    <source>
        <dbReference type="ARBA" id="ARBA00022723"/>
    </source>
</evidence>
<dbReference type="GO" id="GO:0008270">
    <property type="term" value="F:zinc ion binding"/>
    <property type="evidence" value="ECO:0007669"/>
    <property type="project" value="UniProtKB-KW"/>
</dbReference>
<dbReference type="PANTHER" id="PTHR46065:SF3">
    <property type="entry name" value="FI20425P1"/>
    <property type="match status" value="1"/>
</dbReference>
<keyword evidence="9 11" id="KW-0472">Membrane</keyword>
<organism evidence="13 14">
    <name type="scientific">Lottia gigantea</name>
    <name type="common">Giant owl limpet</name>
    <dbReference type="NCBI Taxonomy" id="225164"/>
    <lineage>
        <taxon>Eukaryota</taxon>
        <taxon>Metazoa</taxon>
        <taxon>Spiralia</taxon>
        <taxon>Lophotrochozoa</taxon>
        <taxon>Mollusca</taxon>
        <taxon>Gastropoda</taxon>
        <taxon>Patellogastropoda</taxon>
        <taxon>Lottioidea</taxon>
        <taxon>Lottiidae</taxon>
        <taxon>Lottia</taxon>
    </lineage>
</organism>
<evidence type="ECO:0000256" key="2">
    <source>
        <dbReference type="ARBA" id="ARBA00022679"/>
    </source>
</evidence>
<dbReference type="RefSeq" id="XP_009053588.1">
    <property type="nucleotide sequence ID" value="XM_009055340.1"/>
</dbReference>
<feature type="region of interest" description="Disordered" evidence="10">
    <location>
        <begin position="75"/>
        <end position="94"/>
    </location>
</feature>
<dbReference type="PROSITE" id="PS51292">
    <property type="entry name" value="ZF_RING_CH"/>
    <property type="match status" value="1"/>
</dbReference>
<dbReference type="STRING" id="225164.V4C2J5"/>
<dbReference type="HOGENOM" id="CLU_804843_0_0_1"/>
<feature type="region of interest" description="Disordered" evidence="10">
    <location>
        <begin position="1"/>
        <end position="44"/>
    </location>
</feature>
<evidence type="ECO:0000256" key="9">
    <source>
        <dbReference type="ARBA" id="ARBA00023136"/>
    </source>
</evidence>
<dbReference type="GeneID" id="20248769"/>
<dbReference type="Gene3D" id="3.30.40.10">
    <property type="entry name" value="Zinc/RING finger domain, C3HC4 (zinc finger)"/>
    <property type="match status" value="1"/>
</dbReference>
<evidence type="ECO:0000256" key="1">
    <source>
        <dbReference type="ARBA" id="ARBA00004141"/>
    </source>
</evidence>
<dbReference type="PANTHER" id="PTHR46065">
    <property type="entry name" value="E3 UBIQUITIN-PROTEIN LIGASE MARCH 2/3 FAMILY MEMBER"/>
    <property type="match status" value="1"/>
</dbReference>
<accession>V4C2J5</accession>
<keyword evidence="14" id="KW-1185">Reference proteome</keyword>
<dbReference type="Pfam" id="PF12906">
    <property type="entry name" value="RINGv"/>
    <property type="match status" value="1"/>
</dbReference>
<evidence type="ECO:0000256" key="6">
    <source>
        <dbReference type="ARBA" id="ARBA00022786"/>
    </source>
</evidence>
<protein>
    <recommendedName>
        <fullName evidence="12">RING-CH-type domain-containing protein</fullName>
    </recommendedName>
</protein>
<dbReference type="GO" id="GO:0004842">
    <property type="term" value="F:ubiquitin-protein transferase activity"/>
    <property type="evidence" value="ECO:0007669"/>
    <property type="project" value="TreeGrafter"/>
</dbReference>
<dbReference type="EMBL" id="KB201611">
    <property type="protein sequence ID" value="ESO95739.1"/>
    <property type="molecule type" value="Genomic_DNA"/>
</dbReference>
<gene>
    <name evidence="13" type="ORF">LOTGIDRAFT_231933</name>
</gene>
<feature type="domain" description="RING-CH-type" evidence="12">
    <location>
        <begin position="147"/>
        <end position="210"/>
    </location>
</feature>